<reference evidence="2" key="1">
    <citation type="submission" date="2016-05" db="EMBL/GenBank/DDBJ databases">
        <title>WGS assembly of Xenopus laevis.</title>
        <authorList>
            <person name="Session A."/>
            <person name="Uno Y."/>
            <person name="Kwon T."/>
            <person name="Chapman J."/>
            <person name="Toyoda A."/>
            <person name="Takahashi S."/>
            <person name="Fukui A."/>
            <person name="Hikosaka A."/>
            <person name="Putnam N."/>
            <person name="Stites J."/>
            <person name="Van Heeringen S."/>
            <person name="Quigley I."/>
            <person name="Heinz S."/>
            <person name="Hellsten U."/>
            <person name="Lyons J."/>
            <person name="Suzuki A."/>
            <person name="Kondo M."/>
            <person name="Ogino H."/>
            <person name="Ochi H."/>
            <person name="Bogdanovic O."/>
            <person name="Lister R."/>
            <person name="Georgiou G."/>
            <person name="Paranjpe S."/>
            <person name="Van Kruijsbergen I."/>
            <person name="Mozaffari S."/>
            <person name="Shu S."/>
            <person name="Schmutz J."/>
            <person name="Jenkins J."/>
            <person name="Grimwood J."/>
            <person name="Carlson J."/>
            <person name="Mitros T."/>
            <person name="Simakov O."/>
            <person name="Heald R."/>
            <person name="Miller K."/>
            <person name="Haudenschild C."/>
            <person name="Kuroki Y."/>
            <person name="Tanaka T."/>
            <person name="Michiue T."/>
            <person name="Watanabe M."/>
            <person name="Kinoshita T."/>
            <person name="Ohta Y."/>
            <person name="Mawaribuchi S."/>
            <person name="Suzuki Y."/>
            <person name="Haramoto Y."/>
            <person name="Yamamoto T."/>
            <person name="Takagi C."/>
            <person name="Kitzman J."/>
            <person name="Shendure J."/>
            <person name="Nakayama T."/>
            <person name="Izutsu Y."/>
            <person name="Robert J."/>
            <person name="Dichmann D."/>
            <person name="Flajnik M."/>
            <person name="Houston D."/>
            <person name="Marcotte E."/>
            <person name="Wallingford J."/>
            <person name="Ito Y."/>
            <person name="Asashima M."/>
            <person name="Ueno N."/>
            <person name="Matsuda Y."/>
            <person name="Jan Veenstra G."/>
            <person name="Fujiyama A."/>
            <person name="Harland R."/>
            <person name="Taira M."/>
            <person name="Rokhsar D.S."/>
        </authorList>
    </citation>
    <scope>NUCLEOTIDE SEQUENCE</scope>
    <source>
        <strain evidence="2">J</strain>
        <tissue evidence="2">Blood</tissue>
    </source>
</reference>
<protein>
    <recommendedName>
        <fullName evidence="1">GIY-YIG domain-containing protein</fullName>
    </recommendedName>
</protein>
<dbReference type="InterPro" id="IPR058912">
    <property type="entry name" value="HTH_animal"/>
</dbReference>
<dbReference type="Gene3D" id="3.40.1440.10">
    <property type="entry name" value="GIY-YIG endonuclease"/>
    <property type="match status" value="1"/>
</dbReference>
<dbReference type="CDD" id="cd10442">
    <property type="entry name" value="GIY-YIG_PLEs"/>
    <property type="match status" value="1"/>
</dbReference>
<feature type="domain" description="GIY-YIG" evidence="1">
    <location>
        <begin position="285"/>
        <end position="388"/>
    </location>
</feature>
<accession>A0A974GZ95</accession>
<dbReference type="Pfam" id="PF01541">
    <property type="entry name" value="GIY-YIG"/>
    <property type="match status" value="1"/>
</dbReference>
<sequence>MNQFETKFVYGNELFKTHCKKWLRYIDDVFVLWAGPYWTLERFVQEINNSLPFIKFSLSAHLEEIPFLDTRVYKQGGCLKTDLYVKSTDRNLLLHYRSFHPPQLKRALPKSQLSRVKRIVASSEIADKRLTEMCNKFREREYPDNLLNRQLEEIKSQERSEMLKGKEKNRENHVTFVTQYNTLSKQVANILRRHWPLVKDNLPQVTAFDRPPVIAYKKGRSLGSMLVHSDIGRNSKQKNMEIRGKVGSYPCLNCSCCSNVQVGENVFHPRKGYPIKIRGRYSCGSTYAVYVIKCPCGIAYVGQTKRTVRERIREHKSAIRTGKKDQTVAGHFIERAHRVNQLKFQIIETVEPKRRGGDRLKELLYKEAYWIRKLETLEPGGLNKEYDLSPIFDDFNIALICFYSDFMYSIIFLCLTDNFTLDIWSASN</sequence>
<dbReference type="PROSITE" id="PS50164">
    <property type="entry name" value="GIY_YIG"/>
    <property type="match status" value="1"/>
</dbReference>
<dbReference type="EMBL" id="KV467303">
    <property type="protein sequence ID" value="OCT56300.1"/>
    <property type="molecule type" value="Genomic_DNA"/>
</dbReference>
<dbReference type="InterPro" id="IPR035901">
    <property type="entry name" value="GIY-YIG_endonuc_sf"/>
</dbReference>
<dbReference type="PANTHER" id="PTHR21301">
    <property type="entry name" value="REVERSE TRANSCRIPTASE"/>
    <property type="match status" value="1"/>
</dbReference>
<dbReference type="Pfam" id="PF26215">
    <property type="entry name" value="HTH_animal"/>
    <property type="match status" value="1"/>
</dbReference>
<dbReference type="InterPro" id="IPR000305">
    <property type="entry name" value="GIY-YIG_endonuc"/>
</dbReference>
<evidence type="ECO:0000313" key="2">
    <source>
        <dbReference type="EMBL" id="OCT56300.1"/>
    </source>
</evidence>
<organism evidence="2">
    <name type="scientific">Xenopus laevis</name>
    <name type="common">African clawed frog</name>
    <dbReference type="NCBI Taxonomy" id="8355"/>
    <lineage>
        <taxon>Eukaryota</taxon>
        <taxon>Metazoa</taxon>
        <taxon>Chordata</taxon>
        <taxon>Craniata</taxon>
        <taxon>Vertebrata</taxon>
        <taxon>Euteleostomi</taxon>
        <taxon>Amphibia</taxon>
        <taxon>Batrachia</taxon>
        <taxon>Anura</taxon>
        <taxon>Pipoidea</taxon>
        <taxon>Pipidae</taxon>
        <taxon>Xenopodinae</taxon>
        <taxon>Xenopus</taxon>
        <taxon>Xenopus</taxon>
    </lineage>
</organism>
<evidence type="ECO:0000259" key="1">
    <source>
        <dbReference type="PROSITE" id="PS50164"/>
    </source>
</evidence>
<gene>
    <name evidence="2" type="ORF">XELAEV_18000302mg</name>
</gene>
<dbReference type="AlphaFoldDB" id="A0A974GZ95"/>
<dbReference type="Proteomes" id="UP000694892">
    <property type="component" value="Unassembled WGS sequence"/>
</dbReference>
<dbReference type="PANTHER" id="PTHR21301:SF12">
    <property type="match status" value="1"/>
</dbReference>
<proteinExistence type="predicted"/>
<name>A0A974GZ95_XENLA</name>